<keyword evidence="3" id="KW-1185">Reference proteome</keyword>
<accession>A0A518DJ65</accession>
<sequence length="90" mass="9315">MDNPAEHLVALTTVPSDIEASIIVAALREAGMHVVATGGATAGFKAGAPGVVKVLVNEYDLQVARNTLEELKASDAEIDWSQVDTGTPEA</sequence>
<dbReference type="AlphaFoldDB" id="A0A518DJ65"/>
<dbReference type="Pfam" id="PF09413">
    <property type="entry name" value="DUF2007"/>
    <property type="match status" value="1"/>
</dbReference>
<evidence type="ECO:0000313" key="2">
    <source>
        <dbReference type="EMBL" id="QDU91515.1"/>
    </source>
</evidence>
<evidence type="ECO:0000313" key="3">
    <source>
        <dbReference type="Proteomes" id="UP000317429"/>
    </source>
</evidence>
<evidence type="ECO:0000259" key="1">
    <source>
        <dbReference type="Pfam" id="PF09413"/>
    </source>
</evidence>
<dbReference type="Proteomes" id="UP000317429">
    <property type="component" value="Chromosome"/>
</dbReference>
<feature type="domain" description="DUF2007" evidence="1">
    <location>
        <begin position="11"/>
        <end position="71"/>
    </location>
</feature>
<reference evidence="2 3" key="1">
    <citation type="submission" date="2019-02" db="EMBL/GenBank/DDBJ databases">
        <title>Deep-cultivation of Planctomycetes and their phenomic and genomic characterization uncovers novel biology.</title>
        <authorList>
            <person name="Wiegand S."/>
            <person name="Jogler M."/>
            <person name="Boedeker C."/>
            <person name="Pinto D."/>
            <person name="Vollmers J."/>
            <person name="Rivas-Marin E."/>
            <person name="Kohn T."/>
            <person name="Peeters S.H."/>
            <person name="Heuer A."/>
            <person name="Rast P."/>
            <person name="Oberbeckmann S."/>
            <person name="Bunk B."/>
            <person name="Jeske O."/>
            <person name="Meyerdierks A."/>
            <person name="Storesund J.E."/>
            <person name="Kallscheuer N."/>
            <person name="Luecker S."/>
            <person name="Lage O.M."/>
            <person name="Pohl T."/>
            <person name="Merkel B.J."/>
            <person name="Hornburger P."/>
            <person name="Mueller R.-W."/>
            <person name="Bruemmer F."/>
            <person name="Labrenz M."/>
            <person name="Spormann A.M."/>
            <person name="Op den Camp H."/>
            <person name="Overmann J."/>
            <person name="Amann R."/>
            <person name="Jetten M.S.M."/>
            <person name="Mascher T."/>
            <person name="Medema M.H."/>
            <person name="Devos D.P."/>
            <person name="Kaster A.-K."/>
            <person name="Ovreas L."/>
            <person name="Rohde M."/>
            <person name="Galperin M.Y."/>
            <person name="Jogler C."/>
        </authorList>
    </citation>
    <scope>NUCLEOTIDE SEQUENCE [LARGE SCALE GENOMIC DNA]</scope>
    <source>
        <strain evidence="2 3">Pla175</strain>
    </source>
</reference>
<dbReference type="RefSeq" id="WP_145291691.1">
    <property type="nucleotide sequence ID" value="NZ_CP036291.1"/>
</dbReference>
<dbReference type="OrthoDB" id="215050at2"/>
<proteinExistence type="predicted"/>
<dbReference type="KEGG" id="pnd:Pla175_49440"/>
<dbReference type="InterPro" id="IPR018551">
    <property type="entry name" value="DUF2007"/>
</dbReference>
<organism evidence="2 3">
    <name type="scientific">Pirellulimonas nuda</name>
    <dbReference type="NCBI Taxonomy" id="2528009"/>
    <lineage>
        <taxon>Bacteria</taxon>
        <taxon>Pseudomonadati</taxon>
        <taxon>Planctomycetota</taxon>
        <taxon>Planctomycetia</taxon>
        <taxon>Pirellulales</taxon>
        <taxon>Lacipirellulaceae</taxon>
        <taxon>Pirellulimonas</taxon>
    </lineage>
</organism>
<dbReference type="EMBL" id="CP036291">
    <property type="protein sequence ID" value="QDU91515.1"/>
    <property type="molecule type" value="Genomic_DNA"/>
</dbReference>
<gene>
    <name evidence="2" type="ORF">Pla175_49440</name>
</gene>
<protein>
    <recommendedName>
        <fullName evidence="1">DUF2007 domain-containing protein</fullName>
    </recommendedName>
</protein>
<name>A0A518DJ65_9BACT</name>